<evidence type="ECO:0000256" key="3">
    <source>
        <dbReference type="ARBA" id="ARBA00022692"/>
    </source>
</evidence>
<dbReference type="InterPro" id="IPR001123">
    <property type="entry name" value="LeuE-type"/>
</dbReference>
<evidence type="ECO:0000256" key="5">
    <source>
        <dbReference type="ARBA" id="ARBA00023136"/>
    </source>
</evidence>
<protein>
    <submittedName>
        <fullName evidence="7">LysE family translocator</fullName>
    </submittedName>
</protein>
<evidence type="ECO:0000256" key="6">
    <source>
        <dbReference type="SAM" id="Phobius"/>
    </source>
</evidence>
<evidence type="ECO:0000313" key="7">
    <source>
        <dbReference type="EMBL" id="MBT0773322.1"/>
    </source>
</evidence>
<name>A0ABS5TQG1_9ACTN</name>
<keyword evidence="4 6" id="KW-1133">Transmembrane helix</keyword>
<organism evidence="7 8">
    <name type="scientific">Kineosporia corallincola</name>
    <dbReference type="NCBI Taxonomy" id="2835133"/>
    <lineage>
        <taxon>Bacteria</taxon>
        <taxon>Bacillati</taxon>
        <taxon>Actinomycetota</taxon>
        <taxon>Actinomycetes</taxon>
        <taxon>Kineosporiales</taxon>
        <taxon>Kineosporiaceae</taxon>
        <taxon>Kineosporia</taxon>
    </lineage>
</organism>
<evidence type="ECO:0000313" key="8">
    <source>
        <dbReference type="Proteomes" id="UP001197247"/>
    </source>
</evidence>
<accession>A0ABS5TQG1</accession>
<dbReference type="PANTHER" id="PTHR30086">
    <property type="entry name" value="ARGININE EXPORTER PROTEIN ARGO"/>
    <property type="match status" value="1"/>
</dbReference>
<comment type="caution">
    <text evidence="7">The sequence shown here is derived from an EMBL/GenBank/DDBJ whole genome shotgun (WGS) entry which is preliminary data.</text>
</comment>
<keyword evidence="2" id="KW-1003">Cell membrane</keyword>
<proteinExistence type="predicted"/>
<sequence length="211" mass="22147">MVTWTAVGGVAVIALGMVLTPGPNMVYLASRSISQGRVAGLISLAGVGLGFLVYMVAAGLGLAALFDAVPAAYTVLKLAGAGYLLYLAWGMLRPGGMSPFEPRLLEPHSPARLFTMGLVTNLLNPKIALMYASLIPQFVKPDEGSVFGQFLLLGLVQISIALSINGSIVLAADQVSRFLKGRPWAIRLQRGLAGTLLGVFAVRLALTKRPA</sequence>
<feature type="transmembrane region" description="Helical" evidence="6">
    <location>
        <begin position="72"/>
        <end position="92"/>
    </location>
</feature>
<feature type="transmembrane region" description="Helical" evidence="6">
    <location>
        <begin position="113"/>
        <end position="134"/>
    </location>
</feature>
<evidence type="ECO:0000256" key="1">
    <source>
        <dbReference type="ARBA" id="ARBA00004651"/>
    </source>
</evidence>
<keyword evidence="8" id="KW-1185">Reference proteome</keyword>
<dbReference type="PANTHER" id="PTHR30086:SF20">
    <property type="entry name" value="ARGININE EXPORTER PROTEIN ARGO-RELATED"/>
    <property type="match status" value="1"/>
</dbReference>
<comment type="subcellular location">
    <subcellularLocation>
        <location evidence="1">Cell membrane</location>
        <topology evidence="1">Multi-pass membrane protein</topology>
    </subcellularLocation>
</comment>
<keyword evidence="5 6" id="KW-0472">Membrane</keyword>
<dbReference type="Pfam" id="PF01810">
    <property type="entry name" value="LysE"/>
    <property type="match status" value="1"/>
</dbReference>
<dbReference type="PIRSF" id="PIRSF006324">
    <property type="entry name" value="LeuE"/>
    <property type="match status" value="1"/>
</dbReference>
<evidence type="ECO:0000256" key="2">
    <source>
        <dbReference type="ARBA" id="ARBA00022475"/>
    </source>
</evidence>
<dbReference type="Proteomes" id="UP001197247">
    <property type="component" value="Unassembled WGS sequence"/>
</dbReference>
<feature type="transmembrane region" description="Helical" evidence="6">
    <location>
        <begin position="41"/>
        <end position="66"/>
    </location>
</feature>
<feature type="transmembrane region" description="Helical" evidence="6">
    <location>
        <begin position="6"/>
        <end position="29"/>
    </location>
</feature>
<dbReference type="RefSeq" id="WP_214159858.1">
    <property type="nucleotide sequence ID" value="NZ_JAHBAY010000016.1"/>
</dbReference>
<reference evidence="7 8" key="1">
    <citation type="submission" date="2021-05" db="EMBL/GenBank/DDBJ databases">
        <title>Kineosporia and Streptomyces sp. nov. two new marine actinobacteria isolated from Coral.</title>
        <authorList>
            <person name="Buangrab K."/>
            <person name="Sutthacheep M."/>
            <person name="Yeemin T."/>
            <person name="Harunari E."/>
            <person name="Igarashi Y."/>
            <person name="Kanchanasin P."/>
            <person name="Tanasupawat S."/>
            <person name="Phongsopitanun W."/>
        </authorList>
    </citation>
    <scope>NUCLEOTIDE SEQUENCE [LARGE SCALE GENOMIC DNA]</scope>
    <source>
        <strain evidence="7 8">J2-2</strain>
    </source>
</reference>
<keyword evidence="3 6" id="KW-0812">Transmembrane</keyword>
<dbReference type="EMBL" id="JAHBAY010000016">
    <property type="protein sequence ID" value="MBT0773322.1"/>
    <property type="molecule type" value="Genomic_DNA"/>
</dbReference>
<gene>
    <name evidence="7" type="ORF">KIH74_30535</name>
</gene>
<evidence type="ECO:0000256" key="4">
    <source>
        <dbReference type="ARBA" id="ARBA00022989"/>
    </source>
</evidence>
<feature type="transmembrane region" description="Helical" evidence="6">
    <location>
        <begin position="146"/>
        <end position="172"/>
    </location>
</feature>